<feature type="compositionally biased region" description="Basic and acidic residues" evidence="1">
    <location>
        <begin position="1"/>
        <end position="14"/>
    </location>
</feature>
<evidence type="ECO:0000313" key="2">
    <source>
        <dbReference type="EMBL" id="KAK9208208.1"/>
    </source>
</evidence>
<sequence>MKHHPDAESRDQLRRGQKSSLTHPQNPNLPEKVKTFPHRCSICKNARSKYELDIIVFRKAIVEAKKKEKT</sequence>
<proteinExistence type="predicted"/>
<name>A0AAP0MEU6_9ROSI</name>
<reference evidence="2 3" key="1">
    <citation type="submission" date="2024-05" db="EMBL/GenBank/DDBJ databases">
        <title>Haplotype-resolved chromosome-level genome assembly of Huyou (Citrus changshanensis).</title>
        <authorList>
            <person name="Miao C."/>
            <person name="Chen W."/>
            <person name="Wu Y."/>
            <person name="Wang L."/>
            <person name="Zhao S."/>
            <person name="Grierson D."/>
            <person name="Xu C."/>
            <person name="Chen K."/>
        </authorList>
    </citation>
    <scope>NUCLEOTIDE SEQUENCE [LARGE SCALE GENOMIC DNA]</scope>
    <source>
        <strain evidence="2">01-14</strain>
        <tissue evidence="2">Leaf</tissue>
    </source>
</reference>
<comment type="caution">
    <text evidence="2">The sequence shown here is derived from an EMBL/GenBank/DDBJ whole genome shotgun (WGS) entry which is preliminary data.</text>
</comment>
<dbReference type="Proteomes" id="UP001428341">
    <property type="component" value="Unassembled WGS sequence"/>
</dbReference>
<feature type="region of interest" description="Disordered" evidence="1">
    <location>
        <begin position="1"/>
        <end position="33"/>
    </location>
</feature>
<protein>
    <submittedName>
        <fullName evidence="2">Uncharacterized protein</fullName>
    </submittedName>
</protein>
<evidence type="ECO:0000256" key="1">
    <source>
        <dbReference type="SAM" id="MobiDB-lite"/>
    </source>
</evidence>
<gene>
    <name evidence="2" type="ORF">WN944_000562</name>
</gene>
<accession>A0AAP0MEU6</accession>
<organism evidence="2 3">
    <name type="scientific">Citrus x changshan-huyou</name>
    <dbReference type="NCBI Taxonomy" id="2935761"/>
    <lineage>
        <taxon>Eukaryota</taxon>
        <taxon>Viridiplantae</taxon>
        <taxon>Streptophyta</taxon>
        <taxon>Embryophyta</taxon>
        <taxon>Tracheophyta</taxon>
        <taxon>Spermatophyta</taxon>
        <taxon>Magnoliopsida</taxon>
        <taxon>eudicotyledons</taxon>
        <taxon>Gunneridae</taxon>
        <taxon>Pentapetalae</taxon>
        <taxon>rosids</taxon>
        <taxon>malvids</taxon>
        <taxon>Sapindales</taxon>
        <taxon>Rutaceae</taxon>
        <taxon>Aurantioideae</taxon>
        <taxon>Citrus</taxon>
    </lineage>
</organism>
<dbReference type="EMBL" id="JBCGBO010000004">
    <property type="protein sequence ID" value="KAK9208208.1"/>
    <property type="molecule type" value="Genomic_DNA"/>
</dbReference>
<keyword evidence="3" id="KW-1185">Reference proteome</keyword>
<dbReference type="AlphaFoldDB" id="A0AAP0MEU6"/>
<feature type="compositionally biased region" description="Polar residues" evidence="1">
    <location>
        <begin position="18"/>
        <end position="28"/>
    </location>
</feature>
<evidence type="ECO:0000313" key="3">
    <source>
        <dbReference type="Proteomes" id="UP001428341"/>
    </source>
</evidence>